<keyword evidence="3" id="KW-0804">Transcription</keyword>
<dbReference type="CDD" id="cd00038">
    <property type="entry name" value="CAP_ED"/>
    <property type="match status" value="1"/>
</dbReference>
<dbReference type="PROSITE" id="PS50042">
    <property type="entry name" value="CNMP_BINDING_3"/>
    <property type="match status" value="1"/>
</dbReference>
<dbReference type="FunFam" id="2.60.120.10:FF:000004">
    <property type="entry name" value="Fumarate/nitrate reduction transcriptional regulator Fnr"/>
    <property type="match status" value="1"/>
</dbReference>
<dbReference type="NCBIfam" id="NF008365">
    <property type="entry name" value="PRK11161.1"/>
    <property type="match status" value="1"/>
</dbReference>
<dbReference type="SUPFAM" id="SSF46785">
    <property type="entry name" value="Winged helix' DNA-binding domain"/>
    <property type="match status" value="1"/>
</dbReference>
<dbReference type="GO" id="GO:0003700">
    <property type="term" value="F:DNA-binding transcription factor activity"/>
    <property type="evidence" value="ECO:0007669"/>
    <property type="project" value="TreeGrafter"/>
</dbReference>
<dbReference type="Gene3D" id="1.10.10.10">
    <property type="entry name" value="Winged helix-like DNA-binding domain superfamily/Winged helix DNA-binding domain"/>
    <property type="match status" value="1"/>
</dbReference>
<dbReference type="InterPro" id="IPR036390">
    <property type="entry name" value="WH_DNA-bd_sf"/>
</dbReference>
<evidence type="ECO:0000256" key="1">
    <source>
        <dbReference type="ARBA" id="ARBA00023015"/>
    </source>
</evidence>
<accession>A0A6M3ZTT5</accession>
<feature type="domain" description="Cyclic nucleotide-binding" evidence="4">
    <location>
        <begin position="51"/>
        <end position="124"/>
    </location>
</feature>
<dbReference type="Pfam" id="PF00027">
    <property type="entry name" value="cNMP_binding"/>
    <property type="match status" value="1"/>
</dbReference>
<keyword evidence="2" id="KW-0238">DNA-binding</keyword>
<dbReference type="InterPro" id="IPR014710">
    <property type="entry name" value="RmlC-like_jellyroll"/>
</dbReference>
<dbReference type="CDD" id="cd00092">
    <property type="entry name" value="HTH_CRP"/>
    <property type="match status" value="1"/>
</dbReference>
<evidence type="ECO:0000259" key="5">
    <source>
        <dbReference type="PROSITE" id="PS51063"/>
    </source>
</evidence>
<dbReference type="InterPro" id="IPR012318">
    <property type="entry name" value="HTH_CRP"/>
</dbReference>
<gene>
    <name evidence="6" type="ORF">C798_18060</name>
</gene>
<dbReference type="AlphaFoldDB" id="A0A6M3ZTT5"/>
<dbReference type="PROSITE" id="PS51063">
    <property type="entry name" value="HTH_CRP_2"/>
    <property type="match status" value="1"/>
</dbReference>
<dbReference type="InterPro" id="IPR000595">
    <property type="entry name" value="cNMP-bd_dom"/>
</dbReference>
<evidence type="ECO:0000256" key="3">
    <source>
        <dbReference type="ARBA" id="ARBA00023163"/>
    </source>
</evidence>
<evidence type="ECO:0000313" key="7">
    <source>
        <dbReference type="Proteomes" id="UP000501648"/>
    </source>
</evidence>
<dbReference type="EMBL" id="CP008956">
    <property type="protein sequence ID" value="QJQ02064.1"/>
    <property type="molecule type" value="Genomic_DNA"/>
</dbReference>
<dbReference type="Gene3D" id="2.60.120.10">
    <property type="entry name" value="Jelly Rolls"/>
    <property type="match status" value="1"/>
</dbReference>
<dbReference type="PANTHER" id="PTHR24567:SF75">
    <property type="entry name" value="FUMARATE AND NITRATE REDUCTION REGULATORY PROTEIN"/>
    <property type="match status" value="1"/>
</dbReference>
<dbReference type="SUPFAM" id="SSF51206">
    <property type="entry name" value="cAMP-binding domain-like"/>
    <property type="match status" value="1"/>
</dbReference>
<dbReference type="Pfam" id="PF13545">
    <property type="entry name" value="HTH_Crp_2"/>
    <property type="match status" value="1"/>
</dbReference>
<protein>
    <submittedName>
        <fullName evidence="6">Fumarate/nitrate reduction transcriptional regulator Fnr</fullName>
    </submittedName>
</protein>
<evidence type="ECO:0000256" key="2">
    <source>
        <dbReference type="ARBA" id="ARBA00023125"/>
    </source>
</evidence>
<dbReference type="InterPro" id="IPR036388">
    <property type="entry name" value="WH-like_DNA-bd_sf"/>
</dbReference>
<dbReference type="SMART" id="SM00419">
    <property type="entry name" value="HTH_CRP"/>
    <property type="match status" value="1"/>
</dbReference>
<dbReference type="RefSeq" id="WP_017451550.1">
    <property type="nucleotide sequence ID" value="NZ_CP008956.1"/>
</dbReference>
<evidence type="ECO:0000313" key="6">
    <source>
        <dbReference type="EMBL" id="QJQ02064.1"/>
    </source>
</evidence>
<evidence type="ECO:0000259" key="4">
    <source>
        <dbReference type="PROSITE" id="PS50042"/>
    </source>
</evidence>
<dbReference type="GO" id="GO:0003677">
    <property type="term" value="F:DNA binding"/>
    <property type="evidence" value="ECO:0007669"/>
    <property type="project" value="UniProtKB-KW"/>
</dbReference>
<dbReference type="InterPro" id="IPR050397">
    <property type="entry name" value="Env_Response_Regulators"/>
</dbReference>
<feature type="domain" description="HTH crp-type" evidence="5">
    <location>
        <begin position="184"/>
        <end position="257"/>
    </location>
</feature>
<sequence>MNQSCHSTTLAASANAAAPMTQCSSLTSAREAAASSALRSCTACGMHQLCLPMGLDESDMKRLDKIIGRRKVARDDFLYRIGDRFTALYAVRVGHFKTYQENLDGDRQITGFQMPGELLGMDAISTEHHQCDAVALQDSEVCEIPFARLEQLFGQIPHLLRHFHRMMSHEITSEQNVIMLLGNMRAEQRFAAFLVNLSSRYAARGYSSTRFQLRMTRQDVGNYLGLTIESISRLISKFRKQGLLAVEQRDVEVIDLPALKRLAAGVDACNAAAPAAATATARTGS</sequence>
<dbReference type="PANTHER" id="PTHR24567">
    <property type="entry name" value="CRP FAMILY TRANSCRIPTIONAL REGULATORY PROTEIN"/>
    <property type="match status" value="1"/>
</dbReference>
<dbReference type="SMART" id="SM00100">
    <property type="entry name" value="cNMP"/>
    <property type="match status" value="1"/>
</dbReference>
<keyword evidence="1" id="KW-0805">Transcription regulation</keyword>
<proteinExistence type="predicted"/>
<dbReference type="InterPro" id="IPR018490">
    <property type="entry name" value="cNMP-bd_dom_sf"/>
</dbReference>
<dbReference type="PRINTS" id="PR00034">
    <property type="entry name" value="HTHCRP"/>
</dbReference>
<dbReference type="Proteomes" id="UP000501648">
    <property type="component" value="Chromosome"/>
</dbReference>
<reference evidence="6 7" key="1">
    <citation type="journal article" date="2012" name="J. Bacteriol.">
        <title>Genome sequence of the pathogenic Herbaspirillum seropedicae strain Os34, isolated from rice roots.</title>
        <authorList>
            <person name="Ye W."/>
            <person name="Ye S."/>
            <person name="Liu J."/>
            <person name="Chang S."/>
            <person name="Chen M."/>
            <person name="Zhu B."/>
            <person name="Guo L."/>
            <person name="An Q."/>
        </authorList>
    </citation>
    <scope>NUCLEOTIDE SEQUENCE [LARGE SCALE GENOMIC DNA]</scope>
    <source>
        <strain evidence="6 7">Os34</strain>
    </source>
</reference>
<dbReference type="FunFam" id="1.10.10.10:FF:000028">
    <property type="entry name" value="Fumarate/nitrate reduction transcriptional regulator Fnr"/>
    <property type="match status" value="1"/>
</dbReference>
<organism evidence="6 7">
    <name type="scientific">Herbaspirillum rubrisubalbicans Os34</name>
    <dbReference type="NCBI Taxonomy" id="1235827"/>
    <lineage>
        <taxon>Bacteria</taxon>
        <taxon>Pseudomonadati</taxon>
        <taxon>Pseudomonadota</taxon>
        <taxon>Betaproteobacteria</taxon>
        <taxon>Burkholderiales</taxon>
        <taxon>Oxalobacteraceae</taxon>
        <taxon>Herbaspirillum</taxon>
    </lineage>
</organism>
<name>A0A6M3ZTT5_9BURK</name>
<dbReference type="GO" id="GO:0005829">
    <property type="term" value="C:cytosol"/>
    <property type="evidence" value="ECO:0007669"/>
    <property type="project" value="TreeGrafter"/>
</dbReference>